<dbReference type="KEGG" id="sai:Saci_1916"/>
<dbReference type="Gene3D" id="3.40.50.2000">
    <property type="entry name" value="Glycogen Phosphorylase B"/>
    <property type="match status" value="1"/>
</dbReference>
<protein>
    <submittedName>
        <fullName evidence="3">Conserved protein</fullName>
    </submittedName>
</protein>
<dbReference type="PATRIC" id="fig|330779.12.peg.1876"/>
<keyword evidence="4" id="KW-1185">Reference proteome</keyword>
<dbReference type="AlphaFoldDB" id="Q4J7L2"/>
<dbReference type="CDD" id="cd03801">
    <property type="entry name" value="GT4_PimA-like"/>
    <property type="match status" value="1"/>
</dbReference>
<dbReference type="GO" id="GO:0016757">
    <property type="term" value="F:glycosyltransferase activity"/>
    <property type="evidence" value="ECO:0007669"/>
    <property type="project" value="InterPro"/>
</dbReference>
<evidence type="ECO:0000313" key="4">
    <source>
        <dbReference type="Proteomes" id="UP000001018"/>
    </source>
</evidence>
<feature type="domain" description="Glycosyl transferase family 1" evidence="2">
    <location>
        <begin position="244"/>
        <end position="415"/>
    </location>
</feature>
<dbReference type="PANTHER" id="PTHR46401">
    <property type="entry name" value="GLYCOSYLTRANSFERASE WBBK-RELATED"/>
    <property type="match status" value="1"/>
</dbReference>
<keyword evidence="1" id="KW-0808">Transferase</keyword>
<dbReference type="CAZy" id="GT4">
    <property type="family name" value="Glycosyltransferase Family 4"/>
</dbReference>
<dbReference type="STRING" id="330779.Saci_1916"/>
<dbReference type="HOGENOM" id="CLU_053640_0_0_2"/>
<evidence type="ECO:0000256" key="1">
    <source>
        <dbReference type="ARBA" id="ARBA00022679"/>
    </source>
</evidence>
<dbReference type="Proteomes" id="UP000001018">
    <property type="component" value="Chromosome"/>
</dbReference>
<dbReference type="Pfam" id="PF00534">
    <property type="entry name" value="Glycos_transf_1"/>
    <property type="match status" value="1"/>
</dbReference>
<sequence>MIMEKPIAILTSLRILKNNSFEGGGEKVEYNLVKHLLDKDNVFILPKLNSFLDGNNSYSSLSKISDKIIGFEYLEEDLDPVERLRKFVEKLKGNRTILLDINYGPSYRFYRMFKFSELLMEPSLKYGEVMYISYKADLRSSVLLQGIASHDYFFGVPLNVLRYLKNRLRGFPIDVFINHKNKIVYTLYKGFREKFIVRKLKNSPNVVRIYGMSPGQLNSLGVLNSGKGKVLYPAAAIEGELLSFREKRTDKDDYMVFFARLLPLKGTLELPFILSKVKEIVKEAKLFIVGKFPEDIRGKKNESFQDYFFNLVEEMGLSDHIVYKGYLTGNELYDVVSKAKCVVYPSHEDTFSLSILESITVGTPVVSYDIPGPKSVFNGLPAVKFVREYDIDAMSKEVANLFKAGWEDYRKIVYNDKVESFIRDHTGWRNVSERLYEDLMKV</sequence>
<evidence type="ECO:0000313" key="3">
    <source>
        <dbReference type="EMBL" id="AAY81219.1"/>
    </source>
</evidence>
<proteinExistence type="predicted"/>
<evidence type="ECO:0000259" key="2">
    <source>
        <dbReference type="Pfam" id="PF00534"/>
    </source>
</evidence>
<gene>
    <name evidence="3" type="ordered locus">Saci_1916</name>
</gene>
<name>Q4J7L2_SULAC</name>
<dbReference type="eggNOG" id="arCOG01417">
    <property type="taxonomic scope" value="Archaea"/>
</dbReference>
<dbReference type="InterPro" id="IPR001296">
    <property type="entry name" value="Glyco_trans_1"/>
</dbReference>
<reference evidence="3 4" key="1">
    <citation type="journal article" date="2005" name="J. Bacteriol.">
        <title>The genome of Sulfolobus acidocaldarius, a model organism of the Crenarchaeota.</title>
        <authorList>
            <person name="Chen L."/>
            <person name="Brugger K."/>
            <person name="Skovgaard M."/>
            <person name="Redder P."/>
            <person name="She Q."/>
            <person name="Torarinsson E."/>
            <person name="Greve B."/>
            <person name="Awayez M."/>
            <person name="Zibat A."/>
            <person name="Klenk H.-P."/>
            <person name="Garrett R.A."/>
        </authorList>
    </citation>
    <scope>NUCLEOTIDE SEQUENCE [LARGE SCALE GENOMIC DNA]</scope>
    <source>
        <strain evidence="4">ATCC 33909 / DSM 639 / JCM 8929 / NBRC 15157 / NCIMB 11770</strain>
    </source>
</reference>
<accession>Q4J7L2</accession>
<dbReference type="SUPFAM" id="SSF53756">
    <property type="entry name" value="UDP-Glycosyltransferase/glycogen phosphorylase"/>
    <property type="match status" value="1"/>
</dbReference>
<organism evidence="3 4">
    <name type="scientific">Sulfolobus acidocaldarius (strain ATCC 33909 / DSM 639 / JCM 8929 / NBRC 15157 / NCIMB 11770)</name>
    <dbReference type="NCBI Taxonomy" id="330779"/>
    <lineage>
        <taxon>Archaea</taxon>
        <taxon>Thermoproteota</taxon>
        <taxon>Thermoprotei</taxon>
        <taxon>Sulfolobales</taxon>
        <taxon>Sulfolobaceae</taxon>
        <taxon>Sulfolobus</taxon>
    </lineage>
</organism>
<dbReference type="PANTHER" id="PTHR46401:SF2">
    <property type="entry name" value="GLYCOSYLTRANSFERASE WBBK-RELATED"/>
    <property type="match status" value="1"/>
</dbReference>
<dbReference type="EMBL" id="CP000077">
    <property type="protein sequence ID" value="AAY81219.1"/>
    <property type="molecule type" value="Genomic_DNA"/>
</dbReference>